<name>A9E162_9FLAO</name>
<dbReference type="CDD" id="cd02440">
    <property type="entry name" value="AdoMet_MTases"/>
    <property type="match status" value="1"/>
</dbReference>
<evidence type="ECO:0000259" key="1">
    <source>
        <dbReference type="Pfam" id="PF13649"/>
    </source>
</evidence>
<dbReference type="GO" id="GO:0032259">
    <property type="term" value="P:methylation"/>
    <property type="evidence" value="ECO:0007669"/>
    <property type="project" value="UniProtKB-KW"/>
</dbReference>
<dbReference type="InterPro" id="IPR041698">
    <property type="entry name" value="Methyltransf_25"/>
</dbReference>
<keyword evidence="2" id="KW-0489">Methyltransferase</keyword>
<dbReference type="Gene3D" id="3.40.50.150">
    <property type="entry name" value="Vaccinia Virus protein VP39"/>
    <property type="match status" value="1"/>
</dbReference>
<dbReference type="AlphaFoldDB" id="A9E162"/>
<dbReference type="eggNOG" id="COG0500">
    <property type="taxonomic scope" value="Bacteria"/>
</dbReference>
<dbReference type="SUPFAM" id="SSF53335">
    <property type="entry name" value="S-adenosyl-L-methionine-dependent methyltransferases"/>
    <property type="match status" value="1"/>
</dbReference>
<proteinExistence type="predicted"/>
<dbReference type="Pfam" id="PF13649">
    <property type="entry name" value="Methyltransf_25"/>
    <property type="match status" value="1"/>
</dbReference>
<sequence length="267" mass="30695">MNNNYFKTNKETWNKKVAIHAKSDMYDMEAFKKGKSSLMKYELNSLSNIEEKSLLHLQCHFGQDTLSFARMGVKATGIDLSDEAIKLAKSLNEELNLDAKFHCCNVFDVNDHVLDTFDIVFTSYGVIGWLPDLTTWAQIIASRLKDGGTFYMVEFHPIVWMFDYLQTPPTLRYAYSQEEVIYEEYEGTYAEDGETKMISKEYAWNHGLGDVINALIGAGLTIEFLTEHDASPYDVLPDLIKNKEGLYQTKDKLYPLIYELKATKKPR</sequence>
<evidence type="ECO:0000313" key="3">
    <source>
        <dbReference type="Proteomes" id="UP000002945"/>
    </source>
</evidence>
<gene>
    <name evidence="2" type="ORF">KAOT1_22086</name>
</gene>
<dbReference type="STRING" id="391587.KAOT1_22086"/>
<dbReference type="OrthoDB" id="8385759at2"/>
<comment type="caution">
    <text evidence="2">The sequence shown here is derived from an EMBL/GenBank/DDBJ whole genome shotgun (WGS) entry which is preliminary data.</text>
</comment>
<protein>
    <submittedName>
        <fullName evidence="2">Methyltransferase type 12</fullName>
    </submittedName>
</protein>
<evidence type="ECO:0000313" key="2">
    <source>
        <dbReference type="EMBL" id="EDP95587.1"/>
    </source>
</evidence>
<accession>A9E162</accession>
<dbReference type="EMBL" id="ABIB01000007">
    <property type="protein sequence ID" value="EDP95587.1"/>
    <property type="molecule type" value="Genomic_DNA"/>
</dbReference>
<dbReference type="InterPro" id="IPR029063">
    <property type="entry name" value="SAM-dependent_MTases_sf"/>
</dbReference>
<dbReference type="RefSeq" id="WP_007096941.1">
    <property type="nucleotide sequence ID" value="NZ_CP142125.1"/>
</dbReference>
<reference evidence="2 3" key="1">
    <citation type="journal article" date="2011" name="J. Bacteriol.">
        <title>Genome sequence of the algicidal bacterium Kordia algicida OT-1.</title>
        <authorList>
            <person name="Lee H.S."/>
            <person name="Kang S.G."/>
            <person name="Kwon K.K."/>
            <person name="Lee J.H."/>
            <person name="Kim S.J."/>
        </authorList>
    </citation>
    <scope>NUCLEOTIDE SEQUENCE [LARGE SCALE GENOMIC DNA]</scope>
    <source>
        <strain evidence="2 3">OT-1</strain>
    </source>
</reference>
<organism evidence="2 3">
    <name type="scientific">Kordia algicida OT-1</name>
    <dbReference type="NCBI Taxonomy" id="391587"/>
    <lineage>
        <taxon>Bacteria</taxon>
        <taxon>Pseudomonadati</taxon>
        <taxon>Bacteroidota</taxon>
        <taxon>Flavobacteriia</taxon>
        <taxon>Flavobacteriales</taxon>
        <taxon>Flavobacteriaceae</taxon>
        <taxon>Kordia</taxon>
    </lineage>
</organism>
<dbReference type="Proteomes" id="UP000002945">
    <property type="component" value="Unassembled WGS sequence"/>
</dbReference>
<keyword evidence="2" id="KW-0808">Transferase</keyword>
<keyword evidence="3" id="KW-1185">Reference proteome</keyword>
<feature type="domain" description="Methyltransferase" evidence="1">
    <location>
        <begin position="55"/>
        <end position="148"/>
    </location>
</feature>
<dbReference type="GO" id="GO:0008168">
    <property type="term" value="F:methyltransferase activity"/>
    <property type="evidence" value="ECO:0007669"/>
    <property type="project" value="UniProtKB-KW"/>
</dbReference>
<dbReference type="HOGENOM" id="CLU_065741_0_0_10"/>